<dbReference type="OrthoDB" id="9970833at2"/>
<evidence type="ECO:0000256" key="1">
    <source>
        <dbReference type="SAM" id="SignalP"/>
    </source>
</evidence>
<dbReference type="PROSITE" id="PS51257">
    <property type="entry name" value="PROKAR_LIPOPROTEIN"/>
    <property type="match status" value="1"/>
</dbReference>
<feature type="chain" id="PRO_5038508034" evidence="1">
    <location>
        <begin position="23"/>
        <end position="348"/>
    </location>
</feature>
<keyword evidence="3" id="KW-1185">Reference proteome</keyword>
<evidence type="ECO:0000313" key="3">
    <source>
        <dbReference type="Proteomes" id="UP000198636"/>
    </source>
</evidence>
<sequence length="348" mass="38932">MKKVLCGAVLIVLLLSACTTSGDLPYPADADKHLDYKDNLAEADDTENNLVFEDGSLEAATDPDPNTPMPEASFDYLTFEDALLEFATDVVIAQYVGSRPFGKRLTEFEFTISERVLGNAADRIFVYADTNVSTHVFDVSREVDFMPGQLTFNSKTNYMLPLIAIGQPHANTHDDGYTFIRNIVIDLDNPSRSVMYSESLTEHSANLDFKKHVSKQEVVSFVADLTKNNPPGRNFIRSESIEDIIDESPYILIVEINDPLRLSHEQSTTDWGATDLYNVTVVRSLKGDVDVGYEFVMIFLADTVLPGEQHIIATGPPAEGSSFYRFSSRNSLFRMEQLKEVMSMLKHQ</sequence>
<keyword evidence="1" id="KW-0732">Signal</keyword>
<evidence type="ECO:0000313" key="2">
    <source>
        <dbReference type="EMBL" id="SCZ03839.1"/>
    </source>
</evidence>
<dbReference type="AlphaFoldDB" id="A0A1G5KV78"/>
<dbReference type="RefSeq" id="WP_091546690.1">
    <property type="nucleotide sequence ID" value="NZ_FMUS01000031.1"/>
</dbReference>
<proteinExistence type="predicted"/>
<reference evidence="2 3" key="1">
    <citation type="submission" date="2016-10" db="EMBL/GenBank/DDBJ databases">
        <authorList>
            <person name="de Groot N.N."/>
        </authorList>
    </citation>
    <scope>NUCLEOTIDE SEQUENCE [LARGE SCALE GENOMIC DNA]</scope>
    <source>
        <strain evidence="2 3">DSM 18978</strain>
    </source>
</reference>
<gene>
    <name evidence="2" type="ORF">SAMN03080606_03755</name>
</gene>
<dbReference type="Proteomes" id="UP000198636">
    <property type="component" value="Unassembled WGS sequence"/>
</dbReference>
<dbReference type="EMBL" id="FMUS01000031">
    <property type="protein sequence ID" value="SCZ03839.1"/>
    <property type="molecule type" value="Genomic_DNA"/>
</dbReference>
<protein>
    <submittedName>
        <fullName evidence="2">Uncharacterized protein</fullName>
    </submittedName>
</protein>
<accession>A0A1G5KV78</accession>
<feature type="signal peptide" evidence="1">
    <location>
        <begin position="1"/>
        <end position="22"/>
    </location>
</feature>
<name>A0A1G5KV78_9FIRM</name>
<organism evidence="2 3">
    <name type="scientific">Alkaliphilus peptidifermentans DSM 18978</name>
    <dbReference type="NCBI Taxonomy" id="1120976"/>
    <lineage>
        <taxon>Bacteria</taxon>
        <taxon>Bacillati</taxon>
        <taxon>Bacillota</taxon>
        <taxon>Clostridia</taxon>
        <taxon>Peptostreptococcales</taxon>
        <taxon>Natronincolaceae</taxon>
        <taxon>Alkaliphilus</taxon>
    </lineage>
</organism>